<dbReference type="AlphaFoldDB" id="A0A1M5U2J6"/>
<keyword evidence="1" id="KW-1133">Transmembrane helix</keyword>
<gene>
    <name evidence="2" type="ORF">SAMN02745180_00503</name>
</gene>
<name>A0A1M5U2J6_9FIRM</name>
<dbReference type="EMBL" id="FQXR01000003">
    <property type="protein sequence ID" value="SHH57081.1"/>
    <property type="molecule type" value="Genomic_DNA"/>
</dbReference>
<evidence type="ECO:0000256" key="1">
    <source>
        <dbReference type="SAM" id="Phobius"/>
    </source>
</evidence>
<dbReference type="RefSeq" id="WP_268801874.1">
    <property type="nucleotide sequence ID" value="NZ_FQXR01000003.1"/>
</dbReference>
<evidence type="ECO:0000313" key="2">
    <source>
        <dbReference type="EMBL" id="SHH57081.1"/>
    </source>
</evidence>
<accession>A0A1M5U2J6</accession>
<reference evidence="2 3" key="1">
    <citation type="submission" date="2016-11" db="EMBL/GenBank/DDBJ databases">
        <authorList>
            <person name="Jaros S."/>
            <person name="Januszkiewicz K."/>
            <person name="Wedrychowicz H."/>
        </authorList>
    </citation>
    <scope>NUCLEOTIDE SEQUENCE [LARGE SCALE GENOMIC DNA]</scope>
    <source>
        <strain evidence="2 3">DSM 13106</strain>
    </source>
</reference>
<protein>
    <submittedName>
        <fullName evidence="2">Uncharacterized protein</fullName>
    </submittedName>
</protein>
<keyword evidence="3" id="KW-1185">Reference proteome</keyword>
<keyword evidence="1" id="KW-0472">Membrane</keyword>
<dbReference type="Proteomes" id="UP000184389">
    <property type="component" value="Unassembled WGS sequence"/>
</dbReference>
<sequence>MTDNQCRRGIFGGGDCGMDDSLLFFFLLLVILFCNCDMFGGRC</sequence>
<keyword evidence="1" id="KW-0812">Transmembrane</keyword>
<evidence type="ECO:0000313" key="3">
    <source>
        <dbReference type="Proteomes" id="UP000184389"/>
    </source>
</evidence>
<proteinExistence type="predicted"/>
<feature type="transmembrane region" description="Helical" evidence="1">
    <location>
        <begin position="22"/>
        <end position="40"/>
    </location>
</feature>
<organism evidence="2 3">
    <name type="scientific">Sporanaerobacter acetigenes DSM 13106</name>
    <dbReference type="NCBI Taxonomy" id="1123281"/>
    <lineage>
        <taxon>Bacteria</taxon>
        <taxon>Bacillati</taxon>
        <taxon>Bacillota</taxon>
        <taxon>Tissierellia</taxon>
        <taxon>Tissierellales</taxon>
        <taxon>Sporanaerobacteraceae</taxon>
        <taxon>Sporanaerobacter</taxon>
    </lineage>
</organism>